<dbReference type="AlphaFoldDB" id="A0A1F5VQK4"/>
<accession>A0A1F5VQK4</accession>
<dbReference type="Proteomes" id="UP000177451">
    <property type="component" value="Unassembled WGS sequence"/>
</dbReference>
<protein>
    <submittedName>
        <fullName evidence="6">Isoprenylcysteine carboxyl methyltransferase</fullName>
    </submittedName>
</protein>
<feature type="transmembrane region" description="Helical" evidence="5">
    <location>
        <begin position="7"/>
        <end position="27"/>
    </location>
</feature>
<keyword evidence="6" id="KW-0489">Methyltransferase</keyword>
<keyword evidence="4 5" id="KW-0472">Membrane</keyword>
<gene>
    <name evidence="6" type="ORF">A2Z53_02405</name>
</gene>
<evidence type="ECO:0000313" key="6">
    <source>
        <dbReference type="EMBL" id="OGF65341.1"/>
    </source>
</evidence>
<evidence type="ECO:0000256" key="3">
    <source>
        <dbReference type="ARBA" id="ARBA00022989"/>
    </source>
</evidence>
<dbReference type="GO" id="GO:0004671">
    <property type="term" value="F:protein C-terminal S-isoprenylcysteine carboxyl O-methyltransferase activity"/>
    <property type="evidence" value="ECO:0007669"/>
    <property type="project" value="InterPro"/>
</dbReference>
<keyword evidence="2 5" id="KW-0812">Transmembrane</keyword>
<dbReference type="GO" id="GO:0032259">
    <property type="term" value="P:methylation"/>
    <property type="evidence" value="ECO:0007669"/>
    <property type="project" value="UniProtKB-KW"/>
</dbReference>
<dbReference type="InterPro" id="IPR007269">
    <property type="entry name" value="ICMT_MeTrfase"/>
</dbReference>
<dbReference type="Gene3D" id="1.20.120.1630">
    <property type="match status" value="1"/>
</dbReference>
<evidence type="ECO:0000256" key="2">
    <source>
        <dbReference type="ARBA" id="ARBA00022692"/>
    </source>
</evidence>
<feature type="transmembrane region" description="Helical" evidence="5">
    <location>
        <begin position="144"/>
        <end position="175"/>
    </location>
</feature>
<name>A0A1F5VQK4_9BACT</name>
<dbReference type="Pfam" id="PF04140">
    <property type="entry name" value="ICMT"/>
    <property type="match status" value="1"/>
</dbReference>
<dbReference type="EMBL" id="MFHH01000009">
    <property type="protein sequence ID" value="OGF65341.1"/>
    <property type="molecule type" value="Genomic_DNA"/>
</dbReference>
<comment type="caution">
    <text evidence="6">The sequence shown here is derived from an EMBL/GenBank/DDBJ whole genome shotgun (WGS) entry which is preliminary data.</text>
</comment>
<evidence type="ECO:0000256" key="5">
    <source>
        <dbReference type="SAM" id="Phobius"/>
    </source>
</evidence>
<evidence type="ECO:0000256" key="1">
    <source>
        <dbReference type="ARBA" id="ARBA00004141"/>
    </source>
</evidence>
<keyword evidence="6" id="KW-0808">Transferase</keyword>
<evidence type="ECO:0000256" key="4">
    <source>
        <dbReference type="ARBA" id="ARBA00023136"/>
    </source>
</evidence>
<proteinExistence type="predicted"/>
<feature type="transmembrane region" description="Helical" evidence="5">
    <location>
        <begin position="102"/>
        <end position="123"/>
    </location>
</feature>
<dbReference type="GO" id="GO:0016020">
    <property type="term" value="C:membrane"/>
    <property type="evidence" value="ECO:0007669"/>
    <property type="project" value="UniProtKB-SubCell"/>
</dbReference>
<evidence type="ECO:0000313" key="7">
    <source>
        <dbReference type="Proteomes" id="UP000177451"/>
    </source>
</evidence>
<sequence length="220" mass="25598">MTTSSDYGLWWLVILNTAIFIIFAFSFTHPKTNRDWRSFGAFSAFLVALFSEMYGFPLTIYFFSGWLTKWAPGLDLFTHNSGHILEDLFGWGGNPHFGPFHIASYLLIFYGFLLLSNAWRVLYKAQQDQVLAITGPYARIRHPQYVGFAIIMFGFLLQWPTILTLIMFPILVWMYTRLAKSEEEESIKIFGAVWDEYVRNTPAFIPRLTNRKMLSSDKEL</sequence>
<feature type="transmembrane region" description="Helical" evidence="5">
    <location>
        <begin position="39"/>
        <end position="63"/>
    </location>
</feature>
<keyword evidence="3 5" id="KW-1133">Transmembrane helix</keyword>
<comment type="subcellular location">
    <subcellularLocation>
        <location evidence="1">Membrane</location>
        <topology evidence="1">Multi-pass membrane protein</topology>
    </subcellularLocation>
</comment>
<organism evidence="6 7">
    <name type="scientific">Candidatus Giovannonibacteria bacterium RIFCSPHIGHO2_02_42_15</name>
    <dbReference type="NCBI Taxonomy" id="1798329"/>
    <lineage>
        <taxon>Bacteria</taxon>
        <taxon>Candidatus Giovannoniibacteriota</taxon>
    </lineage>
</organism>
<reference evidence="6 7" key="1">
    <citation type="journal article" date="2016" name="Nat. Commun.">
        <title>Thousands of microbial genomes shed light on interconnected biogeochemical processes in an aquifer system.</title>
        <authorList>
            <person name="Anantharaman K."/>
            <person name="Brown C.T."/>
            <person name="Hug L.A."/>
            <person name="Sharon I."/>
            <person name="Castelle C.J."/>
            <person name="Probst A.J."/>
            <person name="Thomas B.C."/>
            <person name="Singh A."/>
            <person name="Wilkins M.J."/>
            <person name="Karaoz U."/>
            <person name="Brodie E.L."/>
            <person name="Williams K.H."/>
            <person name="Hubbard S.S."/>
            <person name="Banfield J.F."/>
        </authorList>
    </citation>
    <scope>NUCLEOTIDE SEQUENCE [LARGE SCALE GENOMIC DNA]</scope>
</reference>